<dbReference type="FunFam" id="3.30.200.20:FF:000173">
    <property type="entry name" value="Probable serine/threonine-protein kinase At1g01540"/>
    <property type="match status" value="1"/>
</dbReference>
<dbReference type="PROSITE" id="PS00108">
    <property type="entry name" value="PROTEIN_KINASE_ST"/>
    <property type="match status" value="1"/>
</dbReference>
<keyword evidence="8" id="KW-0418">Kinase</keyword>
<feature type="binding site" evidence="14">
    <location>
        <position position="174"/>
    </location>
    <ligand>
        <name>ATP</name>
        <dbReference type="ChEBI" id="CHEBI:30616"/>
    </ligand>
</feature>
<dbReference type="SMART" id="SM00220">
    <property type="entry name" value="S_TKc"/>
    <property type="match status" value="1"/>
</dbReference>
<dbReference type="SUPFAM" id="SSF56112">
    <property type="entry name" value="Protein kinase-like (PK-like)"/>
    <property type="match status" value="1"/>
</dbReference>
<evidence type="ECO:0000256" key="13">
    <source>
        <dbReference type="ARBA" id="ARBA00048679"/>
    </source>
</evidence>
<dbReference type="GO" id="GO:0016020">
    <property type="term" value="C:membrane"/>
    <property type="evidence" value="ECO:0007669"/>
    <property type="project" value="UniProtKB-SubCell"/>
</dbReference>
<keyword evidence="9 14" id="KW-0067">ATP-binding</keyword>
<dbReference type="InterPro" id="IPR017441">
    <property type="entry name" value="Protein_kinase_ATP_BS"/>
</dbReference>
<evidence type="ECO:0000313" key="19">
    <source>
        <dbReference type="Proteomes" id="UP000326396"/>
    </source>
</evidence>
<evidence type="ECO:0000313" key="18">
    <source>
        <dbReference type="EMBL" id="KAD3640913.1"/>
    </source>
</evidence>
<dbReference type="PANTHER" id="PTHR47984:SF30">
    <property type="entry name" value="PROTEIN KINASE DOMAIN-CONTAINING PROTEIN"/>
    <property type="match status" value="1"/>
</dbReference>
<evidence type="ECO:0000256" key="1">
    <source>
        <dbReference type="ARBA" id="ARBA00004167"/>
    </source>
</evidence>
<dbReference type="InterPro" id="IPR011009">
    <property type="entry name" value="Kinase-like_dom_sf"/>
</dbReference>
<evidence type="ECO:0000259" key="17">
    <source>
        <dbReference type="PROSITE" id="PS50011"/>
    </source>
</evidence>
<evidence type="ECO:0000256" key="6">
    <source>
        <dbReference type="ARBA" id="ARBA00022692"/>
    </source>
</evidence>
<dbReference type="EC" id="2.7.11.1" evidence="2"/>
<dbReference type="FunFam" id="1.10.510.10:FF:000035">
    <property type="entry name" value="Putative receptor-like serine/threonine-protein kinase"/>
    <property type="match status" value="1"/>
</dbReference>
<evidence type="ECO:0000256" key="15">
    <source>
        <dbReference type="RuleBase" id="RU000304"/>
    </source>
</evidence>
<name>A0A5N6ML74_9ASTR</name>
<keyword evidence="10 16" id="KW-1133">Transmembrane helix</keyword>
<dbReference type="InterPro" id="IPR052232">
    <property type="entry name" value="RLK_Ser/Thr-Kinase"/>
</dbReference>
<comment type="catalytic activity">
    <reaction evidence="12">
        <text>L-threonyl-[protein] + ATP = O-phospho-L-threonyl-[protein] + ADP + H(+)</text>
        <dbReference type="Rhea" id="RHEA:46608"/>
        <dbReference type="Rhea" id="RHEA-COMP:11060"/>
        <dbReference type="Rhea" id="RHEA-COMP:11605"/>
        <dbReference type="ChEBI" id="CHEBI:15378"/>
        <dbReference type="ChEBI" id="CHEBI:30013"/>
        <dbReference type="ChEBI" id="CHEBI:30616"/>
        <dbReference type="ChEBI" id="CHEBI:61977"/>
        <dbReference type="ChEBI" id="CHEBI:456216"/>
        <dbReference type="EC" id="2.7.11.1"/>
    </reaction>
</comment>
<dbReference type="Gene3D" id="3.30.200.20">
    <property type="entry name" value="Phosphorylase Kinase, domain 1"/>
    <property type="match status" value="1"/>
</dbReference>
<organism evidence="18 19">
    <name type="scientific">Mikania micrantha</name>
    <name type="common">bitter vine</name>
    <dbReference type="NCBI Taxonomy" id="192012"/>
    <lineage>
        <taxon>Eukaryota</taxon>
        <taxon>Viridiplantae</taxon>
        <taxon>Streptophyta</taxon>
        <taxon>Embryophyta</taxon>
        <taxon>Tracheophyta</taxon>
        <taxon>Spermatophyta</taxon>
        <taxon>Magnoliopsida</taxon>
        <taxon>eudicotyledons</taxon>
        <taxon>Gunneridae</taxon>
        <taxon>Pentapetalae</taxon>
        <taxon>asterids</taxon>
        <taxon>campanulids</taxon>
        <taxon>Asterales</taxon>
        <taxon>Asteraceae</taxon>
        <taxon>Asteroideae</taxon>
        <taxon>Heliantheae alliance</taxon>
        <taxon>Eupatorieae</taxon>
        <taxon>Mikania</taxon>
    </lineage>
</organism>
<dbReference type="GO" id="GO:0005524">
    <property type="term" value="F:ATP binding"/>
    <property type="evidence" value="ECO:0007669"/>
    <property type="project" value="UniProtKB-UniRule"/>
</dbReference>
<accession>A0A5N6ML74</accession>
<dbReference type="PANTHER" id="PTHR47984">
    <property type="entry name" value="OS01G0323000 PROTEIN"/>
    <property type="match status" value="1"/>
</dbReference>
<evidence type="ECO:0000256" key="10">
    <source>
        <dbReference type="ARBA" id="ARBA00022989"/>
    </source>
</evidence>
<dbReference type="Proteomes" id="UP000326396">
    <property type="component" value="Linkage Group LG5"/>
</dbReference>
<dbReference type="InterPro" id="IPR000719">
    <property type="entry name" value="Prot_kinase_dom"/>
</dbReference>
<protein>
    <recommendedName>
        <fullName evidence="2">non-specific serine/threonine protein kinase</fullName>
        <ecNumber evidence="2">2.7.11.1</ecNumber>
    </recommendedName>
</protein>
<feature type="transmembrane region" description="Helical" evidence="16">
    <location>
        <begin position="12"/>
        <end position="39"/>
    </location>
</feature>
<keyword evidence="7 14" id="KW-0547">Nucleotide-binding</keyword>
<evidence type="ECO:0000256" key="8">
    <source>
        <dbReference type="ARBA" id="ARBA00022777"/>
    </source>
</evidence>
<evidence type="ECO:0000256" key="14">
    <source>
        <dbReference type="PROSITE-ProRule" id="PRU10141"/>
    </source>
</evidence>
<evidence type="ECO:0000256" key="9">
    <source>
        <dbReference type="ARBA" id="ARBA00022840"/>
    </source>
</evidence>
<evidence type="ECO:0000256" key="2">
    <source>
        <dbReference type="ARBA" id="ARBA00012513"/>
    </source>
</evidence>
<reference evidence="18 19" key="1">
    <citation type="submission" date="2019-05" db="EMBL/GenBank/DDBJ databases">
        <title>Mikania micrantha, genome provides insights into the molecular mechanism of rapid growth.</title>
        <authorList>
            <person name="Liu B."/>
        </authorList>
    </citation>
    <scope>NUCLEOTIDE SEQUENCE [LARGE SCALE GENOMIC DNA]</scope>
    <source>
        <strain evidence="18">NLD-2019</strain>
        <tissue evidence="18">Leaf</tissue>
    </source>
</reference>
<keyword evidence="5" id="KW-0808">Transferase</keyword>
<comment type="subcellular location">
    <subcellularLocation>
        <location evidence="1">Membrane</location>
        <topology evidence="1">Single-pass membrane protein</topology>
    </subcellularLocation>
</comment>
<dbReference type="InterPro" id="IPR008271">
    <property type="entry name" value="Ser/Thr_kinase_AS"/>
</dbReference>
<evidence type="ECO:0000256" key="4">
    <source>
        <dbReference type="ARBA" id="ARBA00022553"/>
    </source>
</evidence>
<dbReference type="GO" id="GO:0004674">
    <property type="term" value="F:protein serine/threonine kinase activity"/>
    <property type="evidence" value="ECO:0007669"/>
    <property type="project" value="UniProtKB-KW"/>
</dbReference>
<gene>
    <name evidence="18" type="ORF">E3N88_30136</name>
</gene>
<feature type="domain" description="Protein kinase" evidence="17">
    <location>
        <begin position="146"/>
        <end position="418"/>
    </location>
</feature>
<keyword evidence="4" id="KW-0597">Phosphoprotein</keyword>
<comment type="caution">
    <text evidence="18">The sequence shown here is derived from an EMBL/GenBank/DDBJ whole genome shotgun (WGS) entry which is preliminary data.</text>
</comment>
<dbReference type="AlphaFoldDB" id="A0A5N6ML74"/>
<keyword evidence="19" id="KW-1185">Reference proteome</keyword>
<evidence type="ECO:0000256" key="5">
    <source>
        <dbReference type="ARBA" id="ARBA00022679"/>
    </source>
</evidence>
<dbReference type="EMBL" id="SZYD01000015">
    <property type="protein sequence ID" value="KAD3640913.1"/>
    <property type="molecule type" value="Genomic_DNA"/>
</dbReference>
<dbReference type="Gene3D" id="1.10.510.10">
    <property type="entry name" value="Transferase(Phosphotransferase) domain 1"/>
    <property type="match status" value="1"/>
</dbReference>
<proteinExistence type="inferred from homology"/>
<comment type="catalytic activity">
    <reaction evidence="13">
        <text>L-seryl-[protein] + ATP = O-phospho-L-seryl-[protein] + ADP + H(+)</text>
        <dbReference type="Rhea" id="RHEA:17989"/>
        <dbReference type="Rhea" id="RHEA-COMP:9863"/>
        <dbReference type="Rhea" id="RHEA-COMP:11604"/>
        <dbReference type="ChEBI" id="CHEBI:15378"/>
        <dbReference type="ChEBI" id="CHEBI:29999"/>
        <dbReference type="ChEBI" id="CHEBI:30616"/>
        <dbReference type="ChEBI" id="CHEBI:83421"/>
        <dbReference type="ChEBI" id="CHEBI:456216"/>
        <dbReference type="EC" id="2.7.11.1"/>
    </reaction>
</comment>
<evidence type="ECO:0000256" key="11">
    <source>
        <dbReference type="ARBA" id="ARBA00023136"/>
    </source>
</evidence>
<evidence type="ECO:0000256" key="3">
    <source>
        <dbReference type="ARBA" id="ARBA00022527"/>
    </source>
</evidence>
<keyword evidence="3 15" id="KW-0723">Serine/threonine-protein kinase</keyword>
<evidence type="ECO:0000256" key="7">
    <source>
        <dbReference type="ARBA" id="ARBA00022741"/>
    </source>
</evidence>
<sequence length="484" mass="54164">MADQLSNQTSIFGLHLWIVLGVIVGAVFVLLLFLLSLWFTKSRSKPTKPQILIPTNPPQIIPDPSAIQRLSAIENQALLLKQEEDCAFPRIQIEMGKDHRVLYPGVSTFAGDDPAMVAGAVGPEVSHLGWGHWYTLRELEAATDGFAAENVVGEGGYGIVYHGVLDDKTQVAVKNLLNNQGQAEKEFEVEVEAIGRVRHKNLLRLLGYCAEGAHRILVYEYVNNGNLEQWIHGDVGLCSPLTWEIRMKIIIGTAKALTYLHEGLEPKVVHRDIKSSNILLDKFWNPKVSDFGLAKLLGSDKSYITTRVMGTLGYVAPEYASTGMVNERSDVYSFGILFMELITGRYPVDYKRPQEEVHLVEWLRKMVNDRCPEKVLDPKMIEKPSSRVLKRALVVALRCVDLNSDKRPKIGHVVHMLESQDQPPNNDQPYSDPLGVVDVENYLFRCPIDVVLLKDGVRPKSRSNLLFTASATQLLVVVFSKCVD</sequence>
<evidence type="ECO:0000256" key="16">
    <source>
        <dbReference type="SAM" id="Phobius"/>
    </source>
</evidence>
<evidence type="ECO:0000256" key="12">
    <source>
        <dbReference type="ARBA" id="ARBA00047899"/>
    </source>
</evidence>
<dbReference type="PROSITE" id="PS50011">
    <property type="entry name" value="PROTEIN_KINASE_DOM"/>
    <property type="match status" value="1"/>
</dbReference>
<dbReference type="CDD" id="cd14066">
    <property type="entry name" value="STKc_IRAK"/>
    <property type="match status" value="1"/>
</dbReference>
<comment type="similarity">
    <text evidence="15">Belongs to the protein kinase superfamily.</text>
</comment>
<keyword evidence="11 16" id="KW-0472">Membrane</keyword>
<dbReference type="OrthoDB" id="4062651at2759"/>
<dbReference type="PROSITE" id="PS00107">
    <property type="entry name" value="PROTEIN_KINASE_ATP"/>
    <property type="match status" value="1"/>
</dbReference>
<dbReference type="Pfam" id="PF00069">
    <property type="entry name" value="Pkinase"/>
    <property type="match status" value="1"/>
</dbReference>
<keyword evidence="6 16" id="KW-0812">Transmembrane</keyword>